<sequence>MLPRIISFLNIASTSRQFLIPQISRRFNSSLGQQSPQLSLTYTCKVCGSRQGPKTFAKSSYEKGVVLVTCTGCNNHHIIADNMGWFEDFKGKNIEEYLKSKGESIQKGIRINDNTIEFDKQ</sequence>
<dbReference type="InterPro" id="IPR007853">
    <property type="entry name" value="Znf_DNL-typ"/>
</dbReference>
<evidence type="ECO:0000256" key="2">
    <source>
        <dbReference type="ARBA" id="ARBA00022771"/>
    </source>
</evidence>
<dbReference type="GO" id="GO:0005739">
    <property type="term" value="C:mitochondrion"/>
    <property type="evidence" value="ECO:0007669"/>
    <property type="project" value="TreeGrafter"/>
</dbReference>
<reference evidence="6" key="1">
    <citation type="submission" date="2022-11" db="EMBL/GenBank/DDBJ databases">
        <authorList>
            <person name="Kikuchi T."/>
        </authorList>
    </citation>
    <scope>NUCLEOTIDE SEQUENCE</scope>
    <source>
        <strain evidence="6">PS1010</strain>
    </source>
</reference>
<dbReference type="PANTHER" id="PTHR20922:SF13">
    <property type="entry name" value="DNL-TYPE ZINC FINGER PROTEIN"/>
    <property type="match status" value="1"/>
</dbReference>
<keyword evidence="1" id="KW-0479">Metal-binding</keyword>
<evidence type="ECO:0000256" key="4">
    <source>
        <dbReference type="PROSITE-ProRule" id="PRU00834"/>
    </source>
</evidence>
<dbReference type="OrthoDB" id="512667at2759"/>
<comment type="caution">
    <text evidence="6">The sequence shown here is derived from an EMBL/GenBank/DDBJ whole genome shotgun (WGS) entry which is preliminary data.</text>
</comment>
<dbReference type="InterPro" id="IPR024158">
    <property type="entry name" value="Mt_import_TIM15"/>
</dbReference>
<keyword evidence="3" id="KW-0862">Zinc</keyword>
<dbReference type="PROSITE" id="PS51501">
    <property type="entry name" value="ZF_DNL"/>
    <property type="match status" value="1"/>
</dbReference>
<name>A0A9P1N1M6_9PELO</name>
<keyword evidence="7" id="KW-1185">Reference proteome</keyword>
<keyword evidence="2 4" id="KW-0863">Zinc-finger</keyword>
<evidence type="ECO:0000313" key="6">
    <source>
        <dbReference type="EMBL" id="CAI5444580.1"/>
    </source>
</evidence>
<feature type="domain" description="DNL-type" evidence="5">
    <location>
        <begin position="33"/>
        <end position="121"/>
    </location>
</feature>
<dbReference type="AlphaFoldDB" id="A0A9P1N1M6"/>
<dbReference type="GO" id="GO:0050821">
    <property type="term" value="P:protein stabilization"/>
    <property type="evidence" value="ECO:0007669"/>
    <property type="project" value="TreeGrafter"/>
</dbReference>
<dbReference type="GO" id="GO:0008270">
    <property type="term" value="F:zinc ion binding"/>
    <property type="evidence" value="ECO:0007669"/>
    <property type="project" value="UniProtKB-KW"/>
</dbReference>
<proteinExistence type="predicted"/>
<dbReference type="Proteomes" id="UP001152747">
    <property type="component" value="Unassembled WGS sequence"/>
</dbReference>
<evidence type="ECO:0000313" key="7">
    <source>
        <dbReference type="Proteomes" id="UP001152747"/>
    </source>
</evidence>
<dbReference type="GO" id="GO:0051087">
    <property type="term" value="F:protein-folding chaperone binding"/>
    <property type="evidence" value="ECO:0007669"/>
    <property type="project" value="TreeGrafter"/>
</dbReference>
<dbReference type="GO" id="GO:0006457">
    <property type="term" value="P:protein folding"/>
    <property type="evidence" value="ECO:0007669"/>
    <property type="project" value="TreeGrafter"/>
</dbReference>
<dbReference type="Pfam" id="PF05180">
    <property type="entry name" value="zf-DNL"/>
    <property type="match status" value="1"/>
</dbReference>
<dbReference type="GO" id="GO:0030150">
    <property type="term" value="P:protein import into mitochondrial matrix"/>
    <property type="evidence" value="ECO:0007669"/>
    <property type="project" value="TreeGrafter"/>
</dbReference>
<dbReference type="PANTHER" id="PTHR20922">
    <property type="entry name" value="DNL-TYPE ZINC FINGER PROTEIN"/>
    <property type="match status" value="1"/>
</dbReference>
<accession>A0A9P1N1M6</accession>
<dbReference type="EMBL" id="CANHGI010000003">
    <property type="protein sequence ID" value="CAI5444580.1"/>
    <property type="molecule type" value="Genomic_DNA"/>
</dbReference>
<organism evidence="6 7">
    <name type="scientific">Caenorhabditis angaria</name>
    <dbReference type="NCBI Taxonomy" id="860376"/>
    <lineage>
        <taxon>Eukaryota</taxon>
        <taxon>Metazoa</taxon>
        <taxon>Ecdysozoa</taxon>
        <taxon>Nematoda</taxon>
        <taxon>Chromadorea</taxon>
        <taxon>Rhabditida</taxon>
        <taxon>Rhabditina</taxon>
        <taxon>Rhabditomorpha</taxon>
        <taxon>Rhabditoidea</taxon>
        <taxon>Rhabditidae</taxon>
        <taxon>Peloderinae</taxon>
        <taxon>Caenorhabditis</taxon>
    </lineage>
</organism>
<evidence type="ECO:0000259" key="5">
    <source>
        <dbReference type="PROSITE" id="PS51501"/>
    </source>
</evidence>
<evidence type="ECO:0000256" key="1">
    <source>
        <dbReference type="ARBA" id="ARBA00022723"/>
    </source>
</evidence>
<gene>
    <name evidence="6" type="ORF">CAMP_LOCUS7217</name>
</gene>
<evidence type="ECO:0000256" key="3">
    <source>
        <dbReference type="ARBA" id="ARBA00022833"/>
    </source>
</evidence>
<protein>
    <recommendedName>
        <fullName evidence="5">DNL-type domain-containing protein</fullName>
    </recommendedName>
</protein>